<dbReference type="InterPro" id="IPR057251">
    <property type="entry name" value="FP_C"/>
</dbReference>
<feature type="region of interest" description="Disordered" evidence="2">
    <location>
        <begin position="1"/>
        <end position="22"/>
    </location>
</feature>
<reference evidence="4" key="1">
    <citation type="submission" date="2021-12" db="EMBL/GenBank/DDBJ databases">
        <authorList>
            <person name="King R."/>
        </authorList>
    </citation>
    <scope>NUCLEOTIDE SEQUENCE</scope>
</reference>
<dbReference type="OrthoDB" id="7436381at2759"/>
<protein>
    <recommendedName>
        <fullName evidence="3">FP protein C-terminal domain-containing protein</fullName>
    </recommendedName>
</protein>
<dbReference type="Pfam" id="PF25298">
    <property type="entry name" value="Baculo_FP_2nd"/>
    <property type="match status" value="1"/>
</dbReference>
<dbReference type="AlphaFoldDB" id="A0A9N9WFW7"/>
<dbReference type="Proteomes" id="UP001153714">
    <property type="component" value="Chromosome 3"/>
</dbReference>
<evidence type="ECO:0000256" key="2">
    <source>
        <dbReference type="SAM" id="MobiDB-lite"/>
    </source>
</evidence>
<evidence type="ECO:0000256" key="1">
    <source>
        <dbReference type="SAM" id="Coils"/>
    </source>
</evidence>
<proteinExistence type="predicted"/>
<feature type="coiled-coil region" evidence="1">
    <location>
        <begin position="99"/>
        <end position="147"/>
    </location>
</feature>
<keyword evidence="1" id="KW-0175">Coiled coil</keyword>
<dbReference type="EMBL" id="OU893334">
    <property type="protein sequence ID" value="CAG9791340.1"/>
    <property type="molecule type" value="Genomic_DNA"/>
</dbReference>
<feature type="domain" description="FP protein C-terminal" evidence="3">
    <location>
        <begin position="250"/>
        <end position="301"/>
    </location>
</feature>
<accession>A0A9N9WFW7</accession>
<keyword evidence="5" id="KW-1185">Reference proteome</keyword>
<reference evidence="4" key="2">
    <citation type="submission" date="2022-10" db="EMBL/GenBank/DDBJ databases">
        <authorList>
            <consortium name="ENA_rothamsted_submissions"/>
            <consortium name="culmorum"/>
            <person name="King R."/>
        </authorList>
    </citation>
    <scope>NUCLEOTIDE SEQUENCE</scope>
</reference>
<evidence type="ECO:0000313" key="5">
    <source>
        <dbReference type="Proteomes" id="UP001153714"/>
    </source>
</evidence>
<organism evidence="4 5">
    <name type="scientific">Diatraea saccharalis</name>
    <name type="common">sugarcane borer</name>
    <dbReference type="NCBI Taxonomy" id="40085"/>
    <lineage>
        <taxon>Eukaryota</taxon>
        <taxon>Metazoa</taxon>
        <taxon>Ecdysozoa</taxon>
        <taxon>Arthropoda</taxon>
        <taxon>Hexapoda</taxon>
        <taxon>Insecta</taxon>
        <taxon>Pterygota</taxon>
        <taxon>Neoptera</taxon>
        <taxon>Endopterygota</taxon>
        <taxon>Lepidoptera</taxon>
        <taxon>Glossata</taxon>
        <taxon>Ditrysia</taxon>
        <taxon>Pyraloidea</taxon>
        <taxon>Crambidae</taxon>
        <taxon>Crambinae</taxon>
        <taxon>Diatraea</taxon>
    </lineage>
</organism>
<name>A0A9N9WFW7_9NEOP</name>
<evidence type="ECO:0000313" key="4">
    <source>
        <dbReference type="EMBL" id="CAG9791340.1"/>
    </source>
</evidence>
<gene>
    <name evidence="4" type="ORF">DIATSA_LOCUS8960</name>
</gene>
<sequence length="305" mass="34965">MNKSLSESNLNDQITAGEQNITPPNFVFTRAAKKRKEQDSPTNLMELPYSATENDFHAFVNEMRGMFNNLLAAQRQEFDNINPTLKSIQETNAKIEASIEYLHIENTELKKKIKNLEQQKKEDAKYIVSLEEKLENVQKGYRKANFEIKNVPKVEKETKEDLIKLTTCLSNTVGVNITKSDIKDIYRVRGRKENISNAPIVVEMASTLLKMDILKNCKAYNKRNTTKLCAKHLGCAVNKETPIYVSEQLTPKASRLYFLARDLVKSTSFTFCWTAYGNVYVRKDENSSIIAIINETQIQKLYNSD</sequence>
<evidence type="ECO:0000259" key="3">
    <source>
        <dbReference type="Pfam" id="PF25298"/>
    </source>
</evidence>